<dbReference type="EMBL" id="CCSF01000001">
    <property type="protein sequence ID" value="CDZ93445.1"/>
    <property type="molecule type" value="Genomic_DNA"/>
</dbReference>
<evidence type="ECO:0000313" key="2">
    <source>
        <dbReference type="EMBL" id="CDZ93445.1"/>
    </source>
</evidence>
<organism evidence="2 3">
    <name type="scientific">Pseudomonas saudiphocaensis</name>
    <dbReference type="NCBI Taxonomy" id="1499686"/>
    <lineage>
        <taxon>Bacteria</taxon>
        <taxon>Pseudomonadati</taxon>
        <taxon>Pseudomonadota</taxon>
        <taxon>Gammaproteobacteria</taxon>
        <taxon>Pseudomonadales</taxon>
        <taxon>Pseudomonadaceae</taxon>
        <taxon>Pseudomonas</taxon>
    </lineage>
</organism>
<keyword evidence="1" id="KW-0812">Transmembrane</keyword>
<protein>
    <recommendedName>
        <fullName evidence="4">Cation/multidrug efflux pump</fullName>
    </recommendedName>
</protein>
<evidence type="ECO:0000313" key="3">
    <source>
        <dbReference type="Proteomes" id="UP000053902"/>
    </source>
</evidence>
<accession>A0A078LQ77</accession>
<feature type="transmembrane region" description="Helical" evidence="1">
    <location>
        <begin position="33"/>
        <end position="55"/>
    </location>
</feature>
<evidence type="ECO:0008006" key="4">
    <source>
        <dbReference type="Google" id="ProtNLM"/>
    </source>
</evidence>
<keyword evidence="3" id="KW-1185">Reference proteome</keyword>
<dbReference type="AlphaFoldDB" id="A0A078LQ77"/>
<sequence>MQYLGLAVGVGFLALVTVLLALRVLLGGNWLLGWLRGTFGFLLLGLGGLVALVAWDVTTYNSLPQGKPLARLAFQAEGPQRYQVRLEQNGQASFATLEGDLWQLDMRGLQWRGVAALIGLENGFRLQRLSGRYLAVEQQEQARNVRVELEQSRFGVDFWAWLQRCQCGSLLVEAQQRRVSFLPMADGAEYAIEVTPTGLLAQPMNTAAEQAMKDW</sequence>
<dbReference type="STRING" id="1499686.BN1079_00737"/>
<keyword evidence="1" id="KW-1133">Transmembrane helix</keyword>
<proteinExistence type="predicted"/>
<evidence type="ECO:0000256" key="1">
    <source>
        <dbReference type="SAM" id="Phobius"/>
    </source>
</evidence>
<dbReference type="eggNOG" id="ENOG502ZNGJ">
    <property type="taxonomic scope" value="Bacteria"/>
</dbReference>
<keyword evidence="1" id="KW-0472">Membrane</keyword>
<dbReference type="OrthoDB" id="9156649at2"/>
<gene>
    <name evidence="2" type="ORF">BN1079_00737</name>
</gene>
<dbReference type="RefSeq" id="WP_037022360.1">
    <property type="nucleotide sequence ID" value="NZ_CCSF01000001.1"/>
</dbReference>
<name>A0A078LQ77_9PSED</name>
<reference evidence="2 3" key="1">
    <citation type="submission" date="2014-07" db="EMBL/GenBank/DDBJ databases">
        <authorList>
            <person name="Urmite Genomes Urmite Genomes"/>
        </authorList>
    </citation>
    <scope>NUCLEOTIDE SEQUENCE [LARGE SCALE GENOMIC DNA]</scope>
    <source>
        <strain evidence="2 3">20_BN</strain>
    </source>
</reference>
<dbReference type="Proteomes" id="UP000053902">
    <property type="component" value="Unassembled WGS sequence"/>
</dbReference>
<dbReference type="HOGENOM" id="CLU_105808_0_0_6"/>
<feature type="transmembrane region" description="Helical" evidence="1">
    <location>
        <begin position="6"/>
        <end position="26"/>
    </location>
</feature>